<comment type="caution">
    <text evidence="2">The sequence shown here is derived from an EMBL/GenBank/DDBJ whole genome shotgun (WGS) entry which is preliminary data.</text>
</comment>
<keyword evidence="1" id="KW-1133">Transmembrane helix</keyword>
<feature type="transmembrane region" description="Helical" evidence="1">
    <location>
        <begin position="147"/>
        <end position="169"/>
    </location>
</feature>
<protein>
    <submittedName>
        <fullName evidence="2">Uncharacterized protein</fullName>
    </submittedName>
</protein>
<reference evidence="2" key="1">
    <citation type="submission" date="2022-10" db="EMBL/GenBank/DDBJ databases">
        <authorList>
            <person name="Chen Y."/>
            <person name="Dougan E. K."/>
            <person name="Chan C."/>
            <person name="Rhodes N."/>
            <person name="Thang M."/>
        </authorList>
    </citation>
    <scope>NUCLEOTIDE SEQUENCE</scope>
</reference>
<organism evidence="2">
    <name type="scientific">Cladocopium goreaui</name>
    <dbReference type="NCBI Taxonomy" id="2562237"/>
    <lineage>
        <taxon>Eukaryota</taxon>
        <taxon>Sar</taxon>
        <taxon>Alveolata</taxon>
        <taxon>Dinophyceae</taxon>
        <taxon>Suessiales</taxon>
        <taxon>Symbiodiniaceae</taxon>
        <taxon>Cladocopium</taxon>
    </lineage>
</organism>
<name>A0A9P1C7P3_9DINO</name>
<dbReference type="EMBL" id="CAMXCT020001065">
    <property type="protein sequence ID" value="CAL1139635.1"/>
    <property type="molecule type" value="Genomic_DNA"/>
</dbReference>
<sequence length="507" mass="56249">MSLPAGLALLIVKWIYGTWDDELQTATAKPGRVMILIMLLLLSVEAFSLWIAFNKGCLRGQKSWNFDDVMLLTFVAFLTICLAGAAGTFLAFAAGWFQASKIDGSVHAIVNQMICITSSYFSIVIFCFAAVLAIFGVWMLVTPVIGLGLLGAVYLVAAVLLLQGSVSLLEKRNPNQTVRFVRSFHRAQASVDQHPEKLLDHVHLRKGGGLSERGPFQTLLRPSKKDCCLLVFLLARMGINIANTVLPAARGVYALAGVVFEWPAELPSAQQLIVNLIEAVFVVQFLWQLLKTSFLMHFLRQRFRAGLIESLPSIMDSDQMLHHLHGNMSSIANYSLLRSISALNISKAIDIYQRSGHLQFFQAIVHGILAVISLSLKVSAVSPILAVGVASWRFADWRVFVAFINNISGITNLKEIEGRVLEEFIFGDDMQIASVEEMALFISWRSHLSLQLLQANDGWVFKSLAVINGWSTKKTQDFILRRDCPRWIHEVTRDPENTEATATSATA</sequence>
<reference evidence="3 4" key="2">
    <citation type="submission" date="2024-05" db="EMBL/GenBank/DDBJ databases">
        <authorList>
            <person name="Chen Y."/>
            <person name="Shah S."/>
            <person name="Dougan E. K."/>
            <person name="Thang M."/>
            <person name="Chan C."/>
        </authorList>
    </citation>
    <scope>NUCLEOTIDE SEQUENCE [LARGE SCALE GENOMIC DNA]</scope>
</reference>
<keyword evidence="1" id="KW-0472">Membrane</keyword>
<dbReference type="EMBL" id="CAMXCT030001065">
    <property type="protein sequence ID" value="CAL4773572.1"/>
    <property type="molecule type" value="Genomic_DNA"/>
</dbReference>
<evidence type="ECO:0000256" key="1">
    <source>
        <dbReference type="SAM" id="Phobius"/>
    </source>
</evidence>
<evidence type="ECO:0000313" key="4">
    <source>
        <dbReference type="Proteomes" id="UP001152797"/>
    </source>
</evidence>
<keyword evidence="4" id="KW-1185">Reference proteome</keyword>
<feature type="transmembrane region" description="Helical" evidence="1">
    <location>
        <begin position="118"/>
        <end position="141"/>
    </location>
</feature>
<feature type="transmembrane region" description="Helical" evidence="1">
    <location>
        <begin position="33"/>
        <end position="53"/>
    </location>
</feature>
<gene>
    <name evidence="2" type="ORF">C1SCF055_LOCUS13626</name>
</gene>
<dbReference type="EMBL" id="CAMXCT010001065">
    <property type="protein sequence ID" value="CAI3986260.1"/>
    <property type="molecule type" value="Genomic_DNA"/>
</dbReference>
<evidence type="ECO:0000313" key="3">
    <source>
        <dbReference type="EMBL" id="CAL4773572.1"/>
    </source>
</evidence>
<feature type="transmembrane region" description="Helical" evidence="1">
    <location>
        <begin position="73"/>
        <end position="97"/>
    </location>
</feature>
<evidence type="ECO:0000313" key="2">
    <source>
        <dbReference type="EMBL" id="CAI3986260.1"/>
    </source>
</evidence>
<dbReference type="AlphaFoldDB" id="A0A9P1C7P3"/>
<proteinExistence type="predicted"/>
<dbReference type="Proteomes" id="UP001152797">
    <property type="component" value="Unassembled WGS sequence"/>
</dbReference>
<keyword evidence="1" id="KW-0812">Transmembrane</keyword>
<accession>A0A9P1C7P3</accession>